<organism evidence="1 2">
    <name type="scientific">Halteria grandinella</name>
    <dbReference type="NCBI Taxonomy" id="5974"/>
    <lineage>
        <taxon>Eukaryota</taxon>
        <taxon>Sar</taxon>
        <taxon>Alveolata</taxon>
        <taxon>Ciliophora</taxon>
        <taxon>Intramacronucleata</taxon>
        <taxon>Spirotrichea</taxon>
        <taxon>Stichotrichia</taxon>
        <taxon>Sporadotrichida</taxon>
        <taxon>Halteriidae</taxon>
        <taxon>Halteria</taxon>
    </lineage>
</organism>
<keyword evidence="2" id="KW-1185">Reference proteome</keyword>
<sequence length="211" mass="24848">MWGNLFGRYVKGVLDLILRLRRESSLGQCFQSQDLFFKQIIYSLINVLASNLIIRSQARNCFLFLFLLFSIEDRNSISTYNCPCKGFFQLFGYCSFTFDLFPIDYVRYRMRKYHINLLFLQYCHKSEAPRLVCNFISHYHALFHFAKLCKVLGQIVYKRLESARRSSVEQNQQINLGVMLSVSAPVLLVRQRRSQALVAFSRLISRHRVTT</sequence>
<name>A0A8J8P335_HALGN</name>
<accession>A0A8J8P335</accession>
<dbReference type="AlphaFoldDB" id="A0A8J8P335"/>
<dbReference type="Proteomes" id="UP000785679">
    <property type="component" value="Unassembled WGS sequence"/>
</dbReference>
<evidence type="ECO:0000313" key="2">
    <source>
        <dbReference type="Proteomes" id="UP000785679"/>
    </source>
</evidence>
<evidence type="ECO:0000313" key="1">
    <source>
        <dbReference type="EMBL" id="TNV85169.1"/>
    </source>
</evidence>
<reference evidence="1" key="1">
    <citation type="submission" date="2019-06" db="EMBL/GenBank/DDBJ databases">
        <authorList>
            <person name="Zheng W."/>
        </authorList>
    </citation>
    <scope>NUCLEOTIDE SEQUENCE</scope>
    <source>
        <strain evidence="1">QDHG01</strain>
    </source>
</reference>
<protein>
    <submittedName>
        <fullName evidence="1">Uncharacterized protein</fullName>
    </submittedName>
</protein>
<dbReference type="EMBL" id="RRYP01002068">
    <property type="protein sequence ID" value="TNV85169.1"/>
    <property type="molecule type" value="Genomic_DNA"/>
</dbReference>
<proteinExistence type="predicted"/>
<comment type="caution">
    <text evidence="1">The sequence shown here is derived from an EMBL/GenBank/DDBJ whole genome shotgun (WGS) entry which is preliminary data.</text>
</comment>
<gene>
    <name evidence="1" type="ORF">FGO68_gene7079</name>
</gene>